<evidence type="ECO:0000313" key="2">
    <source>
        <dbReference type="Proteomes" id="UP000001250"/>
    </source>
</evidence>
<dbReference type="GeneID" id="5130568"/>
<keyword evidence="2" id="KW-1185">Reference proteome</keyword>
<dbReference type="RefSeq" id="YP_762579.1">
    <property type="nucleotide sequence ID" value="NC_008364.1"/>
</dbReference>
<name>Q0GXW2_9CAUD</name>
<dbReference type="EMBL" id="DQ490056">
    <property type="protein sequence ID" value="ABF22564.1"/>
    <property type="molecule type" value="Genomic_DNA"/>
</dbReference>
<reference evidence="1 2" key="1">
    <citation type="journal article" date="2006" name="J. Bacteriol.">
        <title>Genome sequence and global gene expression of Q54, a new phage species linking the 936 and c2 phage species of Lactococcus lactis.</title>
        <authorList>
            <person name="Fortier L.C."/>
            <person name="Bransi A."/>
            <person name="Moineau S."/>
        </authorList>
    </citation>
    <scope>NUCLEOTIDE SEQUENCE</scope>
</reference>
<sequence>MAKQTQREREQIAHAKEVERLKKNILSSSKILVTNLRRLNKYWDSLTFEERVPLLKELPPGFEFDDKSFWFDGDEEKEGINIEKLK</sequence>
<evidence type="ECO:0000313" key="1">
    <source>
        <dbReference type="EMBL" id="ABF22564.1"/>
    </source>
</evidence>
<organism evidence="1 2">
    <name type="scientific">Lactococcus phage Q54</name>
    <dbReference type="NCBI Taxonomy" id="382685"/>
    <lineage>
        <taxon>Viruses</taxon>
        <taxon>Duplodnaviria</taxon>
        <taxon>Heunggongvirae</taxon>
        <taxon>Uroviricota</taxon>
        <taxon>Caudoviricetes</taxon>
        <taxon>Questintvirus</taxon>
        <taxon>Questintvirus Q54</taxon>
    </lineage>
</organism>
<dbReference type="KEGG" id="vg:5130568"/>
<dbReference type="Proteomes" id="UP000001250">
    <property type="component" value="Segment"/>
</dbReference>
<protein>
    <submittedName>
        <fullName evidence="1">Uncharacterized protein</fullName>
    </submittedName>
</protein>
<proteinExistence type="predicted"/>
<accession>Q0GXW2</accession>